<keyword evidence="9" id="KW-1185">Reference proteome</keyword>
<feature type="transmembrane region" description="Helical" evidence="6">
    <location>
        <begin position="119"/>
        <end position="141"/>
    </location>
</feature>
<feature type="transmembrane region" description="Helical" evidence="6">
    <location>
        <begin position="265"/>
        <end position="290"/>
    </location>
</feature>
<feature type="domain" description="Type II secretion system protein GspF" evidence="7">
    <location>
        <begin position="18"/>
        <end position="126"/>
    </location>
</feature>
<dbReference type="EMBL" id="JAUTBF010000001">
    <property type="protein sequence ID" value="MDQ1124873.1"/>
    <property type="molecule type" value="Genomic_DNA"/>
</dbReference>
<evidence type="ECO:0000256" key="6">
    <source>
        <dbReference type="SAM" id="Phobius"/>
    </source>
</evidence>
<gene>
    <name evidence="8" type="ORF">QE412_003446</name>
</gene>
<evidence type="ECO:0000256" key="2">
    <source>
        <dbReference type="ARBA" id="ARBA00022475"/>
    </source>
</evidence>
<evidence type="ECO:0000313" key="8">
    <source>
        <dbReference type="EMBL" id="MDQ1124873.1"/>
    </source>
</evidence>
<evidence type="ECO:0000256" key="5">
    <source>
        <dbReference type="ARBA" id="ARBA00023136"/>
    </source>
</evidence>
<evidence type="ECO:0000256" key="1">
    <source>
        <dbReference type="ARBA" id="ARBA00004651"/>
    </source>
</evidence>
<feature type="transmembrane region" description="Helical" evidence="6">
    <location>
        <begin position="147"/>
        <end position="165"/>
    </location>
</feature>
<evidence type="ECO:0000313" key="9">
    <source>
        <dbReference type="Proteomes" id="UP001226691"/>
    </source>
</evidence>
<comment type="caution">
    <text evidence="8">The sequence shown here is derived from an EMBL/GenBank/DDBJ whole genome shotgun (WGS) entry which is preliminary data.</text>
</comment>
<dbReference type="InterPro" id="IPR018076">
    <property type="entry name" value="T2SS_GspF_dom"/>
</dbReference>
<name>A0ABU0TYY5_MICTR</name>
<evidence type="ECO:0000256" key="4">
    <source>
        <dbReference type="ARBA" id="ARBA00022989"/>
    </source>
</evidence>
<evidence type="ECO:0000259" key="7">
    <source>
        <dbReference type="Pfam" id="PF00482"/>
    </source>
</evidence>
<accession>A0ABU0TYY5</accession>
<dbReference type="Pfam" id="PF00482">
    <property type="entry name" value="T2SSF"/>
    <property type="match status" value="1"/>
</dbReference>
<organism evidence="8 9">
    <name type="scientific">Microbacterium trichothecenolyticum</name>
    <name type="common">Aureobacterium trichothecenolyticum</name>
    <dbReference type="NCBI Taxonomy" id="69370"/>
    <lineage>
        <taxon>Bacteria</taxon>
        <taxon>Bacillati</taxon>
        <taxon>Actinomycetota</taxon>
        <taxon>Actinomycetes</taxon>
        <taxon>Micrococcales</taxon>
        <taxon>Microbacteriaceae</taxon>
        <taxon>Microbacterium</taxon>
    </lineage>
</organism>
<dbReference type="Proteomes" id="UP001226691">
    <property type="component" value="Unassembled WGS sequence"/>
</dbReference>
<proteinExistence type="predicted"/>
<evidence type="ECO:0000256" key="3">
    <source>
        <dbReference type="ARBA" id="ARBA00022692"/>
    </source>
</evidence>
<keyword evidence="2" id="KW-1003">Cell membrane</keyword>
<comment type="subcellular location">
    <subcellularLocation>
        <location evidence="1">Cell membrane</location>
        <topology evidence="1">Multi-pass membrane protein</topology>
    </subcellularLocation>
</comment>
<protein>
    <submittedName>
        <fullName evidence="8">Tight adherence protein B</fullName>
    </submittedName>
</protein>
<reference evidence="8 9" key="1">
    <citation type="submission" date="2023-07" db="EMBL/GenBank/DDBJ databases">
        <title>Functional and genomic diversity of the sorghum phyllosphere microbiome.</title>
        <authorList>
            <person name="Shade A."/>
        </authorList>
    </citation>
    <scope>NUCLEOTIDE SEQUENCE [LARGE SCALE GENOMIC DNA]</scope>
    <source>
        <strain evidence="8 9">SORGH_AS_1207</strain>
    </source>
</reference>
<dbReference type="RefSeq" id="WP_307486722.1">
    <property type="nucleotide sequence ID" value="NZ_JAUTBF010000001.1"/>
</dbReference>
<keyword evidence="5 6" id="KW-0472">Membrane</keyword>
<keyword evidence="3 6" id="KW-0812">Transmembrane</keyword>
<dbReference type="PANTHER" id="PTHR35007">
    <property type="entry name" value="INTEGRAL MEMBRANE PROTEIN-RELATED"/>
    <property type="match status" value="1"/>
</dbReference>
<keyword evidence="4 6" id="KW-1133">Transmembrane helix</keyword>
<dbReference type="PANTHER" id="PTHR35007:SF4">
    <property type="entry name" value="CONSERVED TRANSMEMBRANE PROTEIN-RELATED"/>
    <property type="match status" value="1"/>
</dbReference>
<sequence length="296" mass="30082">MVTAPPTARADQIETALRLSVLLEAGLAPAAAWAAIAEHADATTAAAARAAARGEDVGEVLRRAGPGWSDVAAVYTLAVDAGAPLADTLREVVGALRDAGEVAADVRVALAEPAATANLLAWLPVLGIPMGVVLGFDTVGILCGDPVGISCLVAGSALVLVSRVWSRRLVRRVTPPAVVPGLDAELWAVALSAGVSVDRAEELVARARGGGGAPVSFSDPVAATLDMAMRTGVPASELLRGDAWLARHRARTDGRAAAARLSTMLLLPLGICTLPAFLLLAVAPMMLGVLRSSALP</sequence>